<accession>A0A9P4TA14</accession>
<feature type="region of interest" description="Disordered" evidence="1">
    <location>
        <begin position="35"/>
        <end position="107"/>
    </location>
</feature>
<keyword evidence="2" id="KW-1133">Transmembrane helix</keyword>
<proteinExistence type="predicted"/>
<feature type="compositionally biased region" description="Basic and acidic residues" evidence="1">
    <location>
        <begin position="40"/>
        <end position="51"/>
    </location>
</feature>
<reference evidence="3" key="1">
    <citation type="submission" date="2019-04" db="EMBL/GenBank/DDBJ databases">
        <title>Sequencing of skin fungus with MAO and IRED activity.</title>
        <authorList>
            <person name="Marsaioli A.J."/>
            <person name="Bonatto J.M.C."/>
            <person name="Reis Junior O."/>
        </authorList>
    </citation>
    <scope>NUCLEOTIDE SEQUENCE</scope>
    <source>
        <strain evidence="3">30M1</strain>
    </source>
</reference>
<sequence length="151" mass="16620">MAFGNTHTYASGCTAHRILGTTVMDTLLEEEFVDNVSTGNDHESVASRLSDDGSDEDNESDWTEESSSNEESDPDEKGGRNDKNERKDENDGNNSNNRRDTGIDKSDPFSHTAYRLRAILVCLVTGIVMAAVSFYIQKMLTVNLSQGIIHA</sequence>
<keyword evidence="2" id="KW-0472">Membrane</keyword>
<dbReference type="Proteomes" id="UP000801428">
    <property type="component" value="Unassembled WGS sequence"/>
</dbReference>
<gene>
    <name evidence="3" type="ORF">E8E13_006104</name>
</gene>
<feature type="compositionally biased region" description="Basic and acidic residues" evidence="1">
    <location>
        <begin position="97"/>
        <end position="107"/>
    </location>
</feature>
<feature type="compositionally biased region" description="Acidic residues" evidence="1">
    <location>
        <begin position="52"/>
        <end position="74"/>
    </location>
</feature>
<evidence type="ECO:0000313" key="4">
    <source>
        <dbReference type="Proteomes" id="UP000801428"/>
    </source>
</evidence>
<evidence type="ECO:0000256" key="2">
    <source>
        <dbReference type="SAM" id="Phobius"/>
    </source>
</evidence>
<keyword evidence="2" id="KW-0812">Transmembrane</keyword>
<feature type="compositionally biased region" description="Basic and acidic residues" evidence="1">
    <location>
        <begin position="75"/>
        <end position="90"/>
    </location>
</feature>
<organism evidence="3 4">
    <name type="scientific">Curvularia kusanoi</name>
    <name type="common">Cochliobolus kusanoi</name>
    <dbReference type="NCBI Taxonomy" id="90978"/>
    <lineage>
        <taxon>Eukaryota</taxon>
        <taxon>Fungi</taxon>
        <taxon>Dikarya</taxon>
        <taxon>Ascomycota</taxon>
        <taxon>Pezizomycotina</taxon>
        <taxon>Dothideomycetes</taxon>
        <taxon>Pleosporomycetidae</taxon>
        <taxon>Pleosporales</taxon>
        <taxon>Pleosporineae</taxon>
        <taxon>Pleosporaceae</taxon>
        <taxon>Curvularia</taxon>
    </lineage>
</organism>
<comment type="caution">
    <text evidence="3">The sequence shown here is derived from an EMBL/GenBank/DDBJ whole genome shotgun (WGS) entry which is preliminary data.</text>
</comment>
<name>A0A9P4TA14_CURKU</name>
<keyword evidence="4" id="KW-1185">Reference proteome</keyword>
<protein>
    <submittedName>
        <fullName evidence="3">Uncharacterized protein</fullName>
    </submittedName>
</protein>
<evidence type="ECO:0000313" key="3">
    <source>
        <dbReference type="EMBL" id="KAF2998576.1"/>
    </source>
</evidence>
<dbReference type="EMBL" id="SWKU01000019">
    <property type="protein sequence ID" value="KAF2998576.1"/>
    <property type="molecule type" value="Genomic_DNA"/>
</dbReference>
<feature type="transmembrane region" description="Helical" evidence="2">
    <location>
        <begin position="118"/>
        <end position="136"/>
    </location>
</feature>
<evidence type="ECO:0000256" key="1">
    <source>
        <dbReference type="SAM" id="MobiDB-lite"/>
    </source>
</evidence>
<dbReference type="AlphaFoldDB" id="A0A9P4TA14"/>